<dbReference type="InterPro" id="IPR025059">
    <property type="entry name" value="DUF3997"/>
</dbReference>
<dbReference type="EMBL" id="LLXH01004861">
    <property type="protein sequence ID" value="PKC52966.1"/>
    <property type="molecule type" value="Genomic_DNA"/>
</dbReference>
<sequence length="131" mass="15185">CAGLTDYTISLENGYRIDRLSAHQIAIYGEEPVKSHEENIINYLYVPSKVTAVWWNDQYIIAKQMHLSANERGYDEPPQNPTAEDYSYWIIEMQKHEVNGPISQKQLESEINSLIGENIIFIPIEQLERES</sequence>
<comment type="caution">
    <text evidence="1">The sequence shown here is derived from an EMBL/GenBank/DDBJ whole genome shotgun (WGS) entry which is preliminary data.</text>
</comment>
<evidence type="ECO:0000313" key="1">
    <source>
        <dbReference type="EMBL" id="PKC52966.1"/>
    </source>
</evidence>
<dbReference type="Pfam" id="PF13162">
    <property type="entry name" value="DUF3997"/>
    <property type="match status" value="1"/>
</dbReference>
<organism evidence="1 2">
    <name type="scientific">Rhizophagus irregularis</name>
    <dbReference type="NCBI Taxonomy" id="588596"/>
    <lineage>
        <taxon>Eukaryota</taxon>
        <taxon>Fungi</taxon>
        <taxon>Fungi incertae sedis</taxon>
        <taxon>Mucoromycota</taxon>
        <taxon>Glomeromycotina</taxon>
        <taxon>Glomeromycetes</taxon>
        <taxon>Glomerales</taxon>
        <taxon>Glomeraceae</taxon>
        <taxon>Rhizophagus</taxon>
    </lineage>
</organism>
<proteinExistence type="predicted"/>
<dbReference type="Proteomes" id="UP000232688">
    <property type="component" value="Unassembled WGS sequence"/>
</dbReference>
<dbReference type="VEuPathDB" id="FungiDB:RhiirA1_404616"/>
<reference evidence="1 2" key="2">
    <citation type="submission" date="2017-10" db="EMBL/GenBank/DDBJ databases">
        <title>Genome analyses suggest a sexual origin of heterokaryosis in a supposedly ancient asexual fungus.</title>
        <authorList>
            <person name="Corradi N."/>
            <person name="Sedzielewska K."/>
            <person name="Noel J."/>
            <person name="Charron P."/>
            <person name="Farinelli L."/>
            <person name="Marton T."/>
            <person name="Kruger M."/>
            <person name="Pelin A."/>
            <person name="Brachmann A."/>
            <person name="Corradi N."/>
        </authorList>
    </citation>
    <scope>NUCLEOTIDE SEQUENCE [LARGE SCALE GENOMIC DNA]</scope>
    <source>
        <strain evidence="1 2">A1</strain>
    </source>
</reference>
<protein>
    <submittedName>
        <fullName evidence="1">Uncharacterized protein</fullName>
    </submittedName>
</protein>
<accession>A0A2N0QPJ2</accession>
<reference evidence="1 2" key="1">
    <citation type="submission" date="2017-10" db="EMBL/GenBank/DDBJ databases">
        <title>Extensive intraspecific genome diversity in a model arbuscular mycorrhizal fungus.</title>
        <authorList>
            <person name="Chen E.C.H."/>
            <person name="Morin E."/>
            <person name="Baudet D."/>
            <person name="Noel J."/>
            <person name="Ndikumana S."/>
            <person name="Charron P."/>
            <person name="St-Onge C."/>
            <person name="Giorgi J."/>
            <person name="Grigoriev I.V."/>
            <person name="Roux C."/>
            <person name="Martin F.M."/>
            <person name="Corradi N."/>
        </authorList>
    </citation>
    <scope>NUCLEOTIDE SEQUENCE [LARGE SCALE GENOMIC DNA]</scope>
    <source>
        <strain evidence="1 2">A1</strain>
    </source>
</reference>
<feature type="non-terminal residue" evidence="1">
    <location>
        <position position="1"/>
    </location>
</feature>
<gene>
    <name evidence="1" type="ORF">RhiirA1_404616</name>
</gene>
<name>A0A2N0QPJ2_9GLOM</name>
<evidence type="ECO:0000313" key="2">
    <source>
        <dbReference type="Proteomes" id="UP000232688"/>
    </source>
</evidence>
<dbReference type="AlphaFoldDB" id="A0A2N0QPJ2"/>